<keyword evidence="6 8" id="KW-1133">Transmembrane helix</keyword>
<evidence type="ECO:0000313" key="10">
    <source>
        <dbReference type="EMBL" id="CBH95359.1"/>
    </source>
</evidence>
<dbReference type="PANTHER" id="PTHR42929:SF1">
    <property type="entry name" value="INNER MEMBRANE ABC TRANSPORTER PERMEASE PROTEIN YDCU-RELATED"/>
    <property type="match status" value="1"/>
</dbReference>
<accession>E6PKA8</accession>
<feature type="transmembrane region" description="Helical" evidence="8">
    <location>
        <begin position="60"/>
        <end position="81"/>
    </location>
</feature>
<gene>
    <name evidence="10" type="ORF">CARN2_0750</name>
</gene>
<dbReference type="EMBL" id="CABM01000005">
    <property type="protein sequence ID" value="CBH95359.1"/>
    <property type="molecule type" value="Genomic_DNA"/>
</dbReference>
<keyword evidence="5 8" id="KW-0812">Transmembrane</keyword>
<name>E6PKA8_9ZZZZ</name>
<evidence type="ECO:0000256" key="1">
    <source>
        <dbReference type="ARBA" id="ARBA00004651"/>
    </source>
</evidence>
<comment type="caution">
    <text evidence="10">The sequence shown here is derived from an EMBL/GenBank/DDBJ whole genome shotgun (WGS) entry which is preliminary data.</text>
</comment>
<evidence type="ECO:0000259" key="9">
    <source>
        <dbReference type="PROSITE" id="PS50928"/>
    </source>
</evidence>
<evidence type="ECO:0000256" key="3">
    <source>
        <dbReference type="ARBA" id="ARBA00022448"/>
    </source>
</evidence>
<dbReference type="GO" id="GO:0005886">
    <property type="term" value="C:plasma membrane"/>
    <property type="evidence" value="ECO:0007669"/>
    <property type="project" value="UniProtKB-SubCell"/>
</dbReference>
<keyword evidence="4" id="KW-1003">Cell membrane</keyword>
<comment type="subcellular location">
    <subcellularLocation>
        <location evidence="1">Cell membrane</location>
        <topology evidence="1">Multi-pass membrane protein</topology>
    </subcellularLocation>
</comment>
<feature type="transmembrane region" description="Helical" evidence="8">
    <location>
        <begin position="133"/>
        <end position="160"/>
    </location>
</feature>
<evidence type="ECO:0000256" key="8">
    <source>
        <dbReference type="SAM" id="Phobius"/>
    </source>
</evidence>
<sequence>MGLVFALFFVVPVLLVVAISFFDYQTYEILIPDFLLSNYRDVFSSTSTYATYWTTLQLGFMAWAITLVLGFTIAYFLAFHVRSRSRQVVLLLLCTIPFWTSNEIRMISWIPLLGREGVVNSALLAMGVVKKPVAWLLYSKFAVVVGYVHLYTVFMIVPIFNAMMRIDRSLLEAAVDAGAKGWQVVWNVVLPLSKSGLAIGSIFVMSIVMGDFVTVNVLGGGQVASVGKMIVTDLSSLQFPPAAAESMVLLGFVILLIVALVRVVDIRKEL</sequence>
<dbReference type="PANTHER" id="PTHR42929">
    <property type="entry name" value="INNER MEMBRANE ABC TRANSPORTER PERMEASE PROTEIN YDCU-RELATED-RELATED"/>
    <property type="match status" value="1"/>
</dbReference>
<evidence type="ECO:0000256" key="4">
    <source>
        <dbReference type="ARBA" id="ARBA00022475"/>
    </source>
</evidence>
<comment type="similarity">
    <text evidence="2">Belongs to the binding-protein-dependent transport system permease family. CysTW subfamily.</text>
</comment>
<proteinExistence type="inferred from homology"/>
<protein>
    <submittedName>
        <fullName evidence="10">ABC spermidine/putrescine transporter, inner membrane subunit</fullName>
    </submittedName>
</protein>
<feature type="transmembrane region" description="Helical" evidence="8">
    <location>
        <begin position="88"/>
        <end position="113"/>
    </location>
</feature>
<evidence type="ECO:0000256" key="5">
    <source>
        <dbReference type="ARBA" id="ARBA00022692"/>
    </source>
</evidence>
<dbReference type="PROSITE" id="PS50928">
    <property type="entry name" value="ABC_TM1"/>
    <property type="match status" value="1"/>
</dbReference>
<dbReference type="SUPFAM" id="SSF161098">
    <property type="entry name" value="MetI-like"/>
    <property type="match status" value="1"/>
</dbReference>
<keyword evidence="7 8" id="KW-0472">Membrane</keyword>
<dbReference type="InterPro" id="IPR000515">
    <property type="entry name" value="MetI-like"/>
</dbReference>
<evidence type="ECO:0000256" key="7">
    <source>
        <dbReference type="ARBA" id="ARBA00023136"/>
    </source>
</evidence>
<reference evidence="10" key="1">
    <citation type="submission" date="2009-10" db="EMBL/GenBank/DDBJ databases">
        <title>Diversity of trophic interactions inside an arsenic-rich microbial ecosystem.</title>
        <authorList>
            <person name="Bertin P.N."/>
            <person name="Heinrich-Salmeron A."/>
            <person name="Pelletier E."/>
            <person name="Goulhen-Chollet F."/>
            <person name="Arsene-Ploetze F."/>
            <person name="Gallien S."/>
            <person name="Calteau A."/>
            <person name="Vallenet D."/>
            <person name="Casiot C."/>
            <person name="Chane-Woon-Ming B."/>
            <person name="Giloteaux L."/>
            <person name="Barakat M."/>
            <person name="Bonnefoy V."/>
            <person name="Bruneel O."/>
            <person name="Chandler M."/>
            <person name="Cleiss J."/>
            <person name="Duran R."/>
            <person name="Elbaz-Poulichet F."/>
            <person name="Fonknechten N."/>
            <person name="Lauga B."/>
            <person name="Mornico D."/>
            <person name="Ortet P."/>
            <person name="Schaeffer C."/>
            <person name="Siguier P."/>
            <person name="Alexander Thil Smith A."/>
            <person name="Van Dorsselaer A."/>
            <person name="Weissenbach J."/>
            <person name="Medigue C."/>
            <person name="Le Paslier D."/>
        </authorList>
    </citation>
    <scope>NUCLEOTIDE SEQUENCE</scope>
</reference>
<feature type="domain" description="ABC transmembrane type-1" evidence="9">
    <location>
        <begin position="52"/>
        <end position="260"/>
    </location>
</feature>
<dbReference type="InterPro" id="IPR035906">
    <property type="entry name" value="MetI-like_sf"/>
</dbReference>
<organism evidence="10">
    <name type="scientific">mine drainage metagenome</name>
    <dbReference type="NCBI Taxonomy" id="410659"/>
    <lineage>
        <taxon>unclassified sequences</taxon>
        <taxon>metagenomes</taxon>
        <taxon>ecological metagenomes</taxon>
    </lineage>
</organism>
<dbReference type="Pfam" id="PF00528">
    <property type="entry name" value="BPD_transp_1"/>
    <property type="match status" value="1"/>
</dbReference>
<dbReference type="GO" id="GO:0055085">
    <property type="term" value="P:transmembrane transport"/>
    <property type="evidence" value="ECO:0007669"/>
    <property type="project" value="InterPro"/>
</dbReference>
<keyword evidence="3" id="KW-0813">Transport</keyword>
<dbReference type="AlphaFoldDB" id="E6PKA8"/>
<feature type="transmembrane region" description="Helical" evidence="8">
    <location>
        <begin position="239"/>
        <end position="264"/>
    </location>
</feature>
<dbReference type="CDD" id="cd06261">
    <property type="entry name" value="TM_PBP2"/>
    <property type="match status" value="1"/>
</dbReference>
<dbReference type="Gene3D" id="1.10.3720.10">
    <property type="entry name" value="MetI-like"/>
    <property type="match status" value="1"/>
</dbReference>
<evidence type="ECO:0000256" key="6">
    <source>
        <dbReference type="ARBA" id="ARBA00022989"/>
    </source>
</evidence>
<evidence type="ECO:0000256" key="2">
    <source>
        <dbReference type="ARBA" id="ARBA00007069"/>
    </source>
</evidence>